<gene>
    <name evidence="5" type="ORF">UFOPK2399_00386</name>
</gene>
<dbReference type="CDD" id="cd05233">
    <property type="entry name" value="SDR_c"/>
    <property type="match status" value="1"/>
</dbReference>
<organism evidence="5">
    <name type="scientific">freshwater metagenome</name>
    <dbReference type="NCBI Taxonomy" id="449393"/>
    <lineage>
        <taxon>unclassified sequences</taxon>
        <taxon>metagenomes</taxon>
        <taxon>ecological metagenomes</taxon>
    </lineage>
</organism>
<evidence type="ECO:0000256" key="1">
    <source>
        <dbReference type="ARBA" id="ARBA00006484"/>
    </source>
</evidence>
<keyword evidence="3" id="KW-0520">NAD</keyword>
<proteinExistence type="inferred from homology"/>
<dbReference type="InterPro" id="IPR036291">
    <property type="entry name" value="NAD(P)-bd_dom_sf"/>
</dbReference>
<evidence type="ECO:0000256" key="2">
    <source>
        <dbReference type="ARBA" id="ARBA00023002"/>
    </source>
</evidence>
<dbReference type="PRINTS" id="PR00081">
    <property type="entry name" value="GDHRDH"/>
</dbReference>
<name>A0A6J6NP30_9ZZZZ</name>
<dbReference type="SUPFAM" id="SSF51735">
    <property type="entry name" value="NAD(P)-binding Rossmann-fold domains"/>
    <property type="match status" value="1"/>
</dbReference>
<dbReference type="InterPro" id="IPR002347">
    <property type="entry name" value="SDR_fam"/>
</dbReference>
<protein>
    <submittedName>
        <fullName evidence="5">Unannotated protein</fullName>
    </submittedName>
</protein>
<dbReference type="PROSITE" id="PS51257">
    <property type="entry name" value="PROKAR_LIPOPROTEIN"/>
    <property type="match status" value="1"/>
</dbReference>
<dbReference type="Gene3D" id="3.40.50.720">
    <property type="entry name" value="NAD(P)-binding Rossmann-like Domain"/>
    <property type="match status" value="1"/>
</dbReference>
<dbReference type="Pfam" id="PF13561">
    <property type="entry name" value="adh_short_C2"/>
    <property type="match status" value="1"/>
</dbReference>
<accession>A0A6J6NP30</accession>
<dbReference type="InterPro" id="IPR057326">
    <property type="entry name" value="KR_dom"/>
</dbReference>
<dbReference type="PANTHER" id="PTHR24321">
    <property type="entry name" value="DEHYDROGENASES, SHORT CHAIN"/>
    <property type="match status" value="1"/>
</dbReference>
<dbReference type="SMART" id="SM00822">
    <property type="entry name" value="PKS_KR"/>
    <property type="match status" value="1"/>
</dbReference>
<feature type="domain" description="Ketoreductase" evidence="4">
    <location>
        <begin position="8"/>
        <end position="193"/>
    </location>
</feature>
<dbReference type="AlphaFoldDB" id="A0A6J6NP30"/>
<dbReference type="EMBL" id="CAEZXP010000001">
    <property type="protein sequence ID" value="CAB4686445.1"/>
    <property type="molecule type" value="Genomic_DNA"/>
</dbReference>
<reference evidence="5" key="1">
    <citation type="submission" date="2020-05" db="EMBL/GenBank/DDBJ databases">
        <authorList>
            <person name="Chiriac C."/>
            <person name="Salcher M."/>
            <person name="Ghai R."/>
            <person name="Kavagutti S V."/>
        </authorList>
    </citation>
    <scope>NUCLEOTIDE SEQUENCE</scope>
</reference>
<evidence type="ECO:0000259" key="4">
    <source>
        <dbReference type="SMART" id="SM00822"/>
    </source>
</evidence>
<evidence type="ECO:0000313" key="5">
    <source>
        <dbReference type="EMBL" id="CAB4686445.1"/>
    </source>
</evidence>
<evidence type="ECO:0000256" key="3">
    <source>
        <dbReference type="ARBA" id="ARBA00023027"/>
    </source>
</evidence>
<sequence length="249" mass="25875">METGLRDKRVLVTGGSGGIGAACVALFLAEGAHVTCHYRSGRERAEATGAQAVVGADLTVEADVDRLFSEAGPFDVCAAVAGVWPAPYVPVSELSLERFRETFDANLTATFLTARGFLRQLGDREGSLVLVGSTAGIFGEAGHADYAAAKSAILFGLLNSLKNEVVAANAATRVNAVAPGWTVSAMTERVLDEALVRRVTRTMPLRKVAVAEDVAAQVVALSSPVISGHVTGQIVTVAGGMEGRVLHDD</sequence>
<dbReference type="PANTHER" id="PTHR24321:SF8">
    <property type="entry name" value="ESTRADIOL 17-BETA-DEHYDROGENASE 8-RELATED"/>
    <property type="match status" value="1"/>
</dbReference>
<keyword evidence="2" id="KW-0560">Oxidoreductase</keyword>
<comment type="similarity">
    <text evidence="1">Belongs to the short-chain dehydrogenases/reductases (SDR) family.</text>
</comment>
<dbReference type="GO" id="GO:0016491">
    <property type="term" value="F:oxidoreductase activity"/>
    <property type="evidence" value="ECO:0007669"/>
    <property type="project" value="UniProtKB-KW"/>
</dbReference>